<proteinExistence type="predicted"/>
<evidence type="ECO:0000313" key="2">
    <source>
        <dbReference type="EMBL" id="OXM84362.1"/>
    </source>
</evidence>
<keyword evidence="1" id="KW-0812">Transmembrane</keyword>
<evidence type="ECO:0000313" key="3">
    <source>
        <dbReference type="Proteomes" id="UP000215509"/>
    </source>
</evidence>
<gene>
    <name evidence="2" type="ORF">CF651_21525</name>
</gene>
<keyword evidence="3" id="KW-1185">Reference proteome</keyword>
<dbReference type="EMBL" id="NMQW01000033">
    <property type="protein sequence ID" value="OXM84362.1"/>
    <property type="molecule type" value="Genomic_DNA"/>
</dbReference>
<name>A0A229ULV5_9BACL</name>
<keyword evidence="1" id="KW-0472">Membrane</keyword>
<keyword evidence="1" id="KW-1133">Transmembrane helix</keyword>
<dbReference type="RefSeq" id="WP_094016933.1">
    <property type="nucleotide sequence ID" value="NZ_NMQW01000033.1"/>
</dbReference>
<accession>A0A229ULV5</accession>
<comment type="caution">
    <text evidence="2">The sequence shown here is derived from an EMBL/GenBank/DDBJ whole genome shotgun (WGS) entry which is preliminary data.</text>
</comment>
<sequence length="74" mass="8345">MKRSLAKRVGFLLYSCLMLSIPAVIYLEIHGYVILGIALVCIMFGLSMGLLWVSEAEDSRDKEAEGKQRLRQRG</sequence>
<evidence type="ECO:0000256" key="1">
    <source>
        <dbReference type="SAM" id="Phobius"/>
    </source>
</evidence>
<dbReference type="AlphaFoldDB" id="A0A229ULV5"/>
<dbReference type="Proteomes" id="UP000215509">
    <property type="component" value="Unassembled WGS sequence"/>
</dbReference>
<organism evidence="2 3">
    <name type="scientific">Paenibacillus rigui</name>
    <dbReference type="NCBI Taxonomy" id="554312"/>
    <lineage>
        <taxon>Bacteria</taxon>
        <taxon>Bacillati</taxon>
        <taxon>Bacillota</taxon>
        <taxon>Bacilli</taxon>
        <taxon>Bacillales</taxon>
        <taxon>Paenibacillaceae</taxon>
        <taxon>Paenibacillus</taxon>
    </lineage>
</organism>
<protein>
    <submittedName>
        <fullName evidence="2">Uncharacterized protein</fullName>
    </submittedName>
</protein>
<dbReference type="OrthoDB" id="2663635at2"/>
<reference evidence="2 3" key="1">
    <citation type="submission" date="2017-07" db="EMBL/GenBank/DDBJ databases">
        <title>Genome sequencing and assembly of Paenibacillus rigui.</title>
        <authorList>
            <person name="Mayilraj S."/>
        </authorList>
    </citation>
    <scope>NUCLEOTIDE SEQUENCE [LARGE SCALE GENOMIC DNA]</scope>
    <source>
        <strain evidence="2 3">JCM 16352</strain>
    </source>
</reference>
<feature type="transmembrane region" description="Helical" evidence="1">
    <location>
        <begin position="33"/>
        <end position="53"/>
    </location>
</feature>
<feature type="transmembrane region" description="Helical" evidence="1">
    <location>
        <begin position="9"/>
        <end position="27"/>
    </location>
</feature>